<dbReference type="KEGG" id="nwl:NWFMUON74_32510"/>
<proteinExistence type="predicted"/>
<evidence type="ECO:0000313" key="2">
    <source>
        <dbReference type="Proteomes" id="UP000516173"/>
    </source>
</evidence>
<reference evidence="1 2" key="1">
    <citation type="submission" date="2020-08" db="EMBL/GenBank/DDBJ databases">
        <title>Genome Sequencing of Nocardia wallacei strain FMUON74 and assembly.</title>
        <authorList>
            <person name="Toyokawa M."/>
            <person name="Uesaka K."/>
        </authorList>
    </citation>
    <scope>NUCLEOTIDE SEQUENCE [LARGE SCALE GENOMIC DNA]</scope>
    <source>
        <strain evidence="1 2">FMUON74</strain>
    </source>
</reference>
<organism evidence="1 2">
    <name type="scientific">Nocardia wallacei</name>
    <dbReference type="NCBI Taxonomy" id="480035"/>
    <lineage>
        <taxon>Bacteria</taxon>
        <taxon>Bacillati</taxon>
        <taxon>Actinomycetota</taxon>
        <taxon>Actinomycetes</taxon>
        <taxon>Mycobacteriales</taxon>
        <taxon>Nocardiaceae</taxon>
        <taxon>Nocardia</taxon>
    </lineage>
</organism>
<dbReference type="RefSeq" id="WP_187688584.1">
    <property type="nucleotide sequence ID" value="NZ_AP023396.1"/>
</dbReference>
<sequence>MVDDSGHEVFGPLIEQARTGAVSLRVDPQAFVALDQAMEQRKTEIRAIQQLVQRVNQHESWGLGERSDILTSAKTLVGRFRGKGAGGETSAYDALEGHWQVADEVQSLFRTIRERLQQTDSEFAARFRAITPGPTAGGAQ</sequence>
<gene>
    <name evidence="1" type="ORF">NWFMUON74_32510</name>
</gene>
<keyword evidence="2" id="KW-1185">Reference proteome</keyword>
<evidence type="ECO:0000313" key="1">
    <source>
        <dbReference type="EMBL" id="BCK55479.1"/>
    </source>
</evidence>
<name>A0A7G1KNM7_9NOCA</name>
<dbReference type="AlphaFoldDB" id="A0A7G1KNM7"/>
<accession>A0A7G1KNM7</accession>
<dbReference type="GeneID" id="80347789"/>
<dbReference type="EMBL" id="AP023396">
    <property type="protein sequence ID" value="BCK55479.1"/>
    <property type="molecule type" value="Genomic_DNA"/>
</dbReference>
<protein>
    <submittedName>
        <fullName evidence="1">Uncharacterized protein</fullName>
    </submittedName>
</protein>
<dbReference type="Proteomes" id="UP000516173">
    <property type="component" value="Chromosome"/>
</dbReference>